<dbReference type="KEGG" id="lbz:LBRM_23_1040"/>
<protein>
    <submittedName>
        <fullName evidence="2">Chitobiase/beta-hexosaminidase_C-terminal_domain_containing_protein</fullName>
    </submittedName>
</protein>
<keyword evidence="1" id="KW-0812">Transmembrane</keyword>
<evidence type="ECO:0000313" key="3">
    <source>
        <dbReference type="Proteomes" id="UP000319462"/>
    </source>
</evidence>
<evidence type="ECO:0000256" key="1">
    <source>
        <dbReference type="SAM" id="Phobius"/>
    </source>
</evidence>
<name>A0A3P3Z7F6_LEIBR</name>
<evidence type="ECO:0000313" key="2">
    <source>
        <dbReference type="EMBL" id="SYZ66084.1"/>
    </source>
</evidence>
<keyword evidence="1" id="KW-1133">Transmembrane helix</keyword>
<sequence length="678" mass="73252">MAIGPRGVAIAIWVSCGVLLVAVVCLTVFLFRHQRRRNLKSATYDQQKQIASSDTWDTEGASPALNLAAPCGSTATVLYHGFQRCTAEELEATPSPTSAWSFPAPLVVHLRVRAEQVYMDVCDILLTVNRLRDSLPSDHSSQQILGNDGYYHQDYLLYTAPLEFCEAGVYVIQAHTVHPVKEVVGAVHQFVYVVTGMAPSNERKPPPSPANVPLLTYAAGSAAGNPTKAIDINIARRQAERAHPSEDAFQQAAHVDPSAHRQTSFSATVAPSAATTGGVPLPPVISPSGGEVTTSTEIIITPHELSTTPDQLRYSVDGSYPTLLYTAPFKVSLPPPSLLPSQRRQVIVQAIAVHAAAASPGKDSTVISASSWVPGGRVSSISRAVLQVRSAGLSYFDPQVPTPSMRLRATDAILYFDESHNPPQTQTLYELVFVNESRRKVKFSGQRACFYDGNPIALTENVATVHAWTVMSSDAAAARFSGGSGADTADRVRSVPTIYDCSRGALEHGKLSRRRMEQYNIHPEQLLPPPVLCVSCNEMKLAFDDPPANSRIVYTLNDTEPVLCDVNPPACAVPMSNDTCGSRQRQGGKREDHVSPILGDRDGAHTYVYQPGKYIHVTLMESQPVYVTARVFVPIFEGDDGALYGGRGAQGGSCLGSGKLLGYRYGGVFHRGFYFNSS</sequence>
<gene>
    <name evidence="2" type="ORF">LBRM2904_23.1150</name>
</gene>
<dbReference type="AlphaFoldDB" id="A0A3P3Z7F6"/>
<reference evidence="2 3" key="1">
    <citation type="submission" date="2018-09" db="EMBL/GenBank/DDBJ databases">
        <authorList>
            <person name="Peiro R."/>
            <person name="Begona"/>
            <person name="Cbmso G."/>
            <person name="Lopez M."/>
            <person name="Gonzalez S."/>
        </authorList>
    </citation>
    <scope>NUCLEOTIDE SEQUENCE [LARGE SCALE GENOMIC DNA]</scope>
</reference>
<dbReference type="CDD" id="cd12087">
    <property type="entry name" value="TM_EGFR-like"/>
    <property type="match status" value="1"/>
</dbReference>
<feature type="transmembrane region" description="Helical" evidence="1">
    <location>
        <begin position="12"/>
        <end position="31"/>
    </location>
</feature>
<proteinExistence type="predicted"/>
<dbReference type="RefSeq" id="XP_001565176.1">
    <property type="nucleotide sequence ID" value="XM_001565126.1"/>
</dbReference>
<accession>A0A3P3Z7F6</accession>
<dbReference type="Proteomes" id="UP000319462">
    <property type="component" value="Chromosome 23"/>
</dbReference>
<dbReference type="VEuPathDB" id="TriTrypDB:LbrM.23.1040"/>
<keyword evidence="1" id="KW-0472">Membrane</keyword>
<dbReference type="EMBL" id="LS997622">
    <property type="protein sequence ID" value="SYZ66084.1"/>
    <property type="molecule type" value="Genomic_DNA"/>
</dbReference>
<organism evidence="2 3">
    <name type="scientific">Leishmania braziliensis MHOM/BR/75/M2904</name>
    <dbReference type="NCBI Taxonomy" id="420245"/>
    <lineage>
        <taxon>Eukaryota</taxon>
        <taxon>Discoba</taxon>
        <taxon>Euglenozoa</taxon>
        <taxon>Kinetoplastea</taxon>
        <taxon>Metakinetoplastina</taxon>
        <taxon>Trypanosomatida</taxon>
        <taxon>Trypanosomatidae</taxon>
        <taxon>Leishmaniinae</taxon>
        <taxon>Leishmania</taxon>
        <taxon>Leishmania braziliensis species complex</taxon>
    </lineage>
</organism>